<dbReference type="InterPro" id="IPR037171">
    <property type="entry name" value="NagB/RpiA_transferase-like"/>
</dbReference>
<dbReference type="STRING" id="1392877.SAMN05216221_3984"/>
<dbReference type="AlphaFoldDB" id="A0A1H1YXK1"/>
<feature type="domain" description="LUD" evidence="1">
    <location>
        <begin position="44"/>
        <end position="220"/>
    </location>
</feature>
<protein>
    <submittedName>
        <fullName evidence="2">L-lactate dehydrogenase complex protein LldG</fullName>
    </submittedName>
</protein>
<dbReference type="OrthoDB" id="9794157at2"/>
<organism evidence="2 3">
    <name type="scientific">Pseudomonas oryzae</name>
    <dbReference type="NCBI Taxonomy" id="1392877"/>
    <lineage>
        <taxon>Bacteria</taxon>
        <taxon>Pseudomonadati</taxon>
        <taxon>Pseudomonadota</taxon>
        <taxon>Gammaproteobacteria</taxon>
        <taxon>Pseudomonadales</taxon>
        <taxon>Pseudomonadaceae</taxon>
        <taxon>Pseudomonas</taxon>
    </lineage>
</organism>
<evidence type="ECO:0000259" key="1">
    <source>
        <dbReference type="Pfam" id="PF02589"/>
    </source>
</evidence>
<sequence>MSARANILAKLRSSLQGTQPIADDYDVNLVTEPWRYPAGERVARLRQLMEAVHTETHLSRAAEWPALLERLLAERQLPSLLIAPGTAHGAQLAAHFAGRDGLPALKAYDRPVEEWKAELFDDTPASLTATLGAIAATGSLILWPDRHEPRLMSLVPPVHFALLRASTIRDNLYEVLQEQQWAAGMPTNALLISGPSKTADIEQVLAYGAHGPKDLIVLILEDA</sequence>
<reference evidence="3" key="1">
    <citation type="submission" date="2016-10" db="EMBL/GenBank/DDBJ databases">
        <authorList>
            <person name="Varghese N."/>
            <person name="Submissions S."/>
        </authorList>
    </citation>
    <scope>NUCLEOTIDE SEQUENCE [LARGE SCALE GENOMIC DNA]</scope>
    <source>
        <strain evidence="3">KCTC 32247</strain>
    </source>
</reference>
<dbReference type="SUPFAM" id="SSF100950">
    <property type="entry name" value="NagB/RpiA/CoA transferase-like"/>
    <property type="match status" value="1"/>
</dbReference>
<name>A0A1H1YXK1_9PSED</name>
<dbReference type="PANTHER" id="PTHR43682">
    <property type="entry name" value="LACTATE UTILIZATION PROTEIN C"/>
    <property type="match status" value="1"/>
</dbReference>
<dbReference type="Gene3D" id="3.40.50.10420">
    <property type="entry name" value="NagB/RpiA/CoA transferase-like"/>
    <property type="match status" value="1"/>
</dbReference>
<evidence type="ECO:0000313" key="3">
    <source>
        <dbReference type="Proteomes" id="UP000243359"/>
    </source>
</evidence>
<dbReference type="RefSeq" id="WP_090351606.1">
    <property type="nucleotide sequence ID" value="NZ_LT629751.1"/>
</dbReference>
<evidence type="ECO:0000313" key="2">
    <source>
        <dbReference type="EMBL" id="SDT26275.1"/>
    </source>
</evidence>
<accession>A0A1H1YXK1</accession>
<dbReference type="Proteomes" id="UP000243359">
    <property type="component" value="Chromosome I"/>
</dbReference>
<gene>
    <name evidence="2" type="ORF">SAMN05216221_3984</name>
</gene>
<dbReference type="InterPro" id="IPR024185">
    <property type="entry name" value="FTHF_cligase-like_sf"/>
</dbReference>
<keyword evidence="3" id="KW-1185">Reference proteome</keyword>
<dbReference type="InterPro" id="IPR003741">
    <property type="entry name" value="LUD_dom"/>
</dbReference>
<dbReference type="Pfam" id="PF02589">
    <property type="entry name" value="LUD_dom"/>
    <property type="match status" value="1"/>
</dbReference>
<dbReference type="PANTHER" id="PTHR43682:SF1">
    <property type="entry name" value="LACTATE UTILIZATION PROTEIN C"/>
    <property type="match status" value="1"/>
</dbReference>
<proteinExistence type="predicted"/>
<dbReference type="EMBL" id="LT629751">
    <property type="protein sequence ID" value="SDT26275.1"/>
    <property type="molecule type" value="Genomic_DNA"/>
</dbReference>